<gene>
    <name evidence="1" type="ORF">HPB50_015472</name>
</gene>
<proteinExistence type="predicted"/>
<dbReference type="EMBL" id="CM023486">
    <property type="protein sequence ID" value="KAH6928388.1"/>
    <property type="molecule type" value="Genomic_DNA"/>
</dbReference>
<evidence type="ECO:0000313" key="2">
    <source>
        <dbReference type="Proteomes" id="UP000821845"/>
    </source>
</evidence>
<reference evidence="1" key="1">
    <citation type="submission" date="2020-05" db="EMBL/GenBank/DDBJ databases">
        <title>Large-scale comparative analyses of tick genomes elucidate their genetic diversity and vector capacities.</title>
        <authorList>
            <person name="Jia N."/>
            <person name="Wang J."/>
            <person name="Shi W."/>
            <person name="Du L."/>
            <person name="Sun Y."/>
            <person name="Zhan W."/>
            <person name="Jiang J."/>
            <person name="Wang Q."/>
            <person name="Zhang B."/>
            <person name="Ji P."/>
            <person name="Sakyi L.B."/>
            <person name="Cui X."/>
            <person name="Yuan T."/>
            <person name="Jiang B."/>
            <person name="Yang W."/>
            <person name="Lam T.T.-Y."/>
            <person name="Chang Q."/>
            <person name="Ding S."/>
            <person name="Wang X."/>
            <person name="Zhu J."/>
            <person name="Ruan X."/>
            <person name="Zhao L."/>
            <person name="Wei J."/>
            <person name="Que T."/>
            <person name="Du C."/>
            <person name="Cheng J."/>
            <person name="Dai P."/>
            <person name="Han X."/>
            <person name="Huang E."/>
            <person name="Gao Y."/>
            <person name="Liu J."/>
            <person name="Shao H."/>
            <person name="Ye R."/>
            <person name="Li L."/>
            <person name="Wei W."/>
            <person name="Wang X."/>
            <person name="Wang C."/>
            <person name="Yang T."/>
            <person name="Huo Q."/>
            <person name="Li W."/>
            <person name="Guo W."/>
            <person name="Chen H."/>
            <person name="Zhou L."/>
            <person name="Ni X."/>
            <person name="Tian J."/>
            <person name="Zhou Y."/>
            <person name="Sheng Y."/>
            <person name="Liu T."/>
            <person name="Pan Y."/>
            <person name="Xia L."/>
            <person name="Li J."/>
            <person name="Zhao F."/>
            <person name="Cao W."/>
        </authorList>
    </citation>
    <scope>NUCLEOTIDE SEQUENCE</scope>
    <source>
        <strain evidence="1">Hyas-2018</strain>
    </source>
</reference>
<name>A0ACB7S0Y3_HYAAI</name>
<dbReference type="Proteomes" id="UP000821845">
    <property type="component" value="Chromosome 6"/>
</dbReference>
<organism evidence="1 2">
    <name type="scientific">Hyalomma asiaticum</name>
    <name type="common">Tick</name>
    <dbReference type="NCBI Taxonomy" id="266040"/>
    <lineage>
        <taxon>Eukaryota</taxon>
        <taxon>Metazoa</taxon>
        <taxon>Ecdysozoa</taxon>
        <taxon>Arthropoda</taxon>
        <taxon>Chelicerata</taxon>
        <taxon>Arachnida</taxon>
        <taxon>Acari</taxon>
        <taxon>Parasitiformes</taxon>
        <taxon>Ixodida</taxon>
        <taxon>Ixodoidea</taxon>
        <taxon>Ixodidae</taxon>
        <taxon>Hyalomminae</taxon>
        <taxon>Hyalomma</taxon>
    </lineage>
</organism>
<protein>
    <submittedName>
        <fullName evidence="1">Uncharacterized protein</fullName>
    </submittedName>
</protein>
<sequence>MAALRITQDVVVNIREGVRTQIGKCAYLSQAYNLSVHVVCDKIVYSMNIEFTRIFEGKRWGAATGEQTGVATESDAPSHLAVRL</sequence>
<evidence type="ECO:0000313" key="1">
    <source>
        <dbReference type="EMBL" id="KAH6928388.1"/>
    </source>
</evidence>
<comment type="caution">
    <text evidence="1">The sequence shown here is derived from an EMBL/GenBank/DDBJ whole genome shotgun (WGS) entry which is preliminary data.</text>
</comment>
<accession>A0ACB7S0Y3</accession>
<keyword evidence="2" id="KW-1185">Reference proteome</keyword>